<reference evidence="3 4" key="1">
    <citation type="submission" date="2018-06" db="EMBL/GenBank/DDBJ databases">
        <authorList>
            <consortium name="Pathogen Informatics"/>
            <person name="Doyle S."/>
        </authorList>
    </citation>
    <scope>NUCLEOTIDE SEQUENCE [LARGE SCALE GENOMIC DNA]</scope>
    <source>
        <strain evidence="3 4">NCTC11842</strain>
    </source>
</reference>
<reference evidence="2 5" key="2">
    <citation type="submission" date="2020-10" db="EMBL/GenBank/DDBJ databases">
        <title>Genome sequences of Pseudomonas isolates.</title>
        <authorList>
            <person name="Wessels L."/>
            <person name="Reich F."/>
            <person name="Hammerl J."/>
        </authorList>
    </citation>
    <scope>NUCLEOTIDE SEQUENCE [LARGE SCALE GENOMIC DNA]</scope>
    <source>
        <strain evidence="2 5">20-MO00624-0</strain>
    </source>
</reference>
<dbReference type="Proteomes" id="UP000626180">
    <property type="component" value="Unassembled WGS sequence"/>
</dbReference>
<dbReference type="EMBL" id="UAUF01000014">
    <property type="protein sequence ID" value="SPZ12729.1"/>
    <property type="molecule type" value="Genomic_DNA"/>
</dbReference>
<keyword evidence="1" id="KW-0472">Membrane</keyword>
<evidence type="ECO:0000313" key="4">
    <source>
        <dbReference type="Proteomes" id="UP000250443"/>
    </source>
</evidence>
<keyword evidence="5" id="KW-1185">Reference proteome</keyword>
<dbReference type="RefSeq" id="WP_010796376.1">
    <property type="nucleotide sequence ID" value="NZ_CP044086.1"/>
</dbReference>
<dbReference type="EMBL" id="JADMCD010000006">
    <property type="protein sequence ID" value="MBF8641599.1"/>
    <property type="molecule type" value="Genomic_DNA"/>
</dbReference>
<evidence type="ECO:0000313" key="2">
    <source>
        <dbReference type="EMBL" id="MBF8641599.1"/>
    </source>
</evidence>
<accession>A0A2X2EWG9</accession>
<keyword evidence="1" id="KW-1133">Transmembrane helix</keyword>
<keyword evidence="1" id="KW-0812">Transmembrane</keyword>
<dbReference type="Proteomes" id="UP000250443">
    <property type="component" value="Unassembled WGS sequence"/>
</dbReference>
<evidence type="ECO:0000313" key="3">
    <source>
        <dbReference type="EMBL" id="SPZ12729.1"/>
    </source>
</evidence>
<evidence type="ECO:0000256" key="1">
    <source>
        <dbReference type="SAM" id="Phobius"/>
    </source>
</evidence>
<gene>
    <name evidence="2" type="ORF">IRZ65_13010</name>
    <name evidence="3" type="ORF">NCTC11842_04639</name>
</gene>
<evidence type="ECO:0000313" key="5">
    <source>
        <dbReference type="Proteomes" id="UP000626180"/>
    </source>
</evidence>
<organism evidence="3 4">
    <name type="scientific">Pseudomonas luteola</name>
    <dbReference type="NCBI Taxonomy" id="47886"/>
    <lineage>
        <taxon>Bacteria</taxon>
        <taxon>Pseudomonadati</taxon>
        <taxon>Pseudomonadota</taxon>
        <taxon>Gammaproteobacteria</taxon>
        <taxon>Pseudomonadales</taxon>
        <taxon>Pseudomonadaceae</taxon>
        <taxon>Pseudomonas</taxon>
    </lineage>
</organism>
<name>A0A2X2EWG9_PSELU</name>
<sequence>MKCPHCKQSISAFHAAVFGPPESDGSRLCPECHKPFTLKLDVFRAIPAAASGAAAALLIAFRIPYVGFLLGAFVLVFSLYLTSMRLTKPASAEEEAVSP</sequence>
<protein>
    <submittedName>
        <fullName evidence="3">Uncharacterized protein</fullName>
    </submittedName>
</protein>
<proteinExistence type="predicted"/>
<feature type="transmembrane region" description="Helical" evidence="1">
    <location>
        <begin position="65"/>
        <end position="82"/>
    </location>
</feature>
<dbReference type="AlphaFoldDB" id="A0A2X2EWG9"/>
<dbReference type="GeneID" id="300265145"/>